<dbReference type="RefSeq" id="WP_264488044.1">
    <property type="nucleotide sequence ID" value="NZ_JAPDDT010000006.1"/>
</dbReference>
<dbReference type="PANTHER" id="PTHR35788">
    <property type="entry name" value="EXPORTED PROTEIN-RELATED"/>
    <property type="match status" value="1"/>
</dbReference>
<dbReference type="InterPro" id="IPR052913">
    <property type="entry name" value="Glycopeptide_resist_protein"/>
</dbReference>
<evidence type="ECO:0000313" key="1">
    <source>
        <dbReference type="EMBL" id="MCW1923938.1"/>
    </source>
</evidence>
<dbReference type="Pfam" id="PF04294">
    <property type="entry name" value="VanW"/>
    <property type="match status" value="1"/>
</dbReference>
<dbReference type="EMBL" id="JAPDDT010000006">
    <property type="protein sequence ID" value="MCW1923938.1"/>
    <property type="molecule type" value="Genomic_DNA"/>
</dbReference>
<dbReference type="SUPFAM" id="SSF53756">
    <property type="entry name" value="UDP-Glycosyltransferase/glycogen phosphorylase"/>
    <property type="match status" value="1"/>
</dbReference>
<comment type="caution">
    <text evidence="1">The sequence shown here is derived from an EMBL/GenBank/DDBJ whole genome shotgun (WGS) entry which is preliminary data.</text>
</comment>
<proteinExistence type="predicted"/>
<evidence type="ECO:0000313" key="2">
    <source>
        <dbReference type="Proteomes" id="UP001320876"/>
    </source>
</evidence>
<dbReference type="Proteomes" id="UP001320876">
    <property type="component" value="Unassembled WGS sequence"/>
</dbReference>
<keyword evidence="2" id="KW-1185">Reference proteome</keyword>
<sequence length="590" mass="64939">MSHHTAPERHVPGRLSALAFHLKSRAFQLRRGLSEFSTRPPRHAHRAGLVSAPVIAELRTPLWRELSAAEFPLTAGKVENLRRSARAFHGVEIPASEVFSFWRQLGRTTKAKGFTAGRELREGCLVPAIGGGLCQLSGLLYQAALEAGLEVVERHGHSRVVPGSLAEKDLDATVFWNYVDLRFRSSAPWRLEVELTAADLIVRIRSARDGSVKAAAPVAEPSPRSAPSGDCLTCGMLTCFRHPAATAAHAPSLGHSAFLLDARWPEFDRWCRGHSREGDRWLVPLDGRRWKKPNYQWSPPPGVTTERATLQALLRSWRQRRLPGQGAKRQLALLDGDAALARRYAAMLSPECRHVVVSQNLLPYLWQSGALGGRSFDVLIQRWPMDELQRRLDHAKEKHPQSTTLGDFRADPELVRAERKALAAAARLVTPHRAMARHFGERAWLIDWEMPNPLELQPVAKETVFFPASRLGRKGAFELAAALLDEPLVEVKCFGRATEGAADPFKEIPCSPGTPADLASARVLVLPAWIEHQPRLALLALASGIPVIATEACGLPEHPLMHTLSSPDPAALRMVLRAVLQPAVPACVAS</sequence>
<protein>
    <submittedName>
        <fullName evidence="1">VanW family protein</fullName>
    </submittedName>
</protein>
<reference evidence="1 2" key="1">
    <citation type="submission" date="2022-10" db="EMBL/GenBank/DDBJ databases">
        <title>Luteolibacter arcticus strain CCTCC AB 2014275, whole genome shotgun sequencing project.</title>
        <authorList>
            <person name="Zhao G."/>
            <person name="Shen L."/>
        </authorList>
    </citation>
    <scope>NUCLEOTIDE SEQUENCE [LARGE SCALE GENOMIC DNA]</scope>
    <source>
        <strain evidence="1 2">CCTCC AB 2014275</strain>
    </source>
</reference>
<organism evidence="1 2">
    <name type="scientific">Luteolibacter arcticus</name>
    <dbReference type="NCBI Taxonomy" id="1581411"/>
    <lineage>
        <taxon>Bacteria</taxon>
        <taxon>Pseudomonadati</taxon>
        <taxon>Verrucomicrobiota</taxon>
        <taxon>Verrucomicrobiia</taxon>
        <taxon>Verrucomicrobiales</taxon>
        <taxon>Verrucomicrobiaceae</taxon>
        <taxon>Luteolibacter</taxon>
    </lineage>
</organism>
<dbReference type="InterPro" id="IPR007391">
    <property type="entry name" value="Vancomycin_resist_VanW"/>
</dbReference>
<accession>A0ABT3GKB5</accession>
<dbReference type="PANTHER" id="PTHR35788:SF1">
    <property type="entry name" value="EXPORTED PROTEIN"/>
    <property type="match status" value="1"/>
</dbReference>
<name>A0ABT3GKB5_9BACT</name>
<dbReference type="Gene3D" id="3.40.50.2000">
    <property type="entry name" value="Glycogen Phosphorylase B"/>
    <property type="match status" value="1"/>
</dbReference>
<gene>
    <name evidence="1" type="ORF">OKA05_15330</name>
</gene>